<dbReference type="InterPro" id="IPR000884">
    <property type="entry name" value="TSP1_rpt"/>
</dbReference>
<feature type="domain" description="Peptidase M12B" evidence="6">
    <location>
        <begin position="15"/>
        <end position="203"/>
    </location>
</feature>
<feature type="active site" evidence="4">
    <location>
        <position position="769"/>
    </location>
</feature>
<keyword evidence="2" id="KW-0964">Secreted</keyword>
<reference evidence="7 8" key="1">
    <citation type="submission" date="2018-04" db="EMBL/GenBank/DDBJ databases">
        <title>The genome of golden apple snail Pomacea canaliculata provides insight into stress tolerance and invasive adaptation.</title>
        <authorList>
            <person name="Liu C."/>
            <person name="Liu B."/>
            <person name="Ren Y."/>
            <person name="Zhang Y."/>
            <person name="Wang H."/>
            <person name="Li S."/>
            <person name="Jiang F."/>
            <person name="Yin L."/>
            <person name="Zhang G."/>
            <person name="Qian W."/>
            <person name="Fan W."/>
        </authorList>
    </citation>
    <scope>NUCLEOTIDE SEQUENCE [LARGE SCALE GENOMIC DNA]</scope>
    <source>
        <strain evidence="7">SZHN2017</strain>
        <tissue evidence="7">Muscle</tissue>
    </source>
</reference>
<dbReference type="InterPro" id="IPR001590">
    <property type="entry name" value="Peptidase_M12B"/>
</dbReference>
<feature type="binding site" evidence="4">
    <location>
        <position position="778"/>
    </location>
    <ligand>
        <name>Zn(2+)</name>
        <dbReference type="ChEBI" id="CHEBI:29105"/>
        <note>catalytic</note>
    </ligand>
</feature>
<evidence type="ECO:0000256" key="3">
    <source>
        <dbReference type="ARBA" id="ARBA00023180"/>
    </source>
</evidence>
<evidence type="ECO:0000256" key="4">
    <source>
        <dbReference type="PROSITE-ProRule" id="PRU00276"/>
    </source>
</evidence>
<proteinExistence type="predicted"/>
<dbReference type="Proteomes" id="UP000245119">
    <property type="component" value="Linkage Group LG2"/>
</dbReference>
<dbReference type="Gene3D" id="3.40.390.10">
    <property type="entry name" value="Collagenase (Catalytic Domain)"/>
    <property type="match status" value="2"/>
</dbReference>
<evidence type="ECO:0000256" key="5">
    <source>
        <dbReference type="SAM" id="MobiDB-lite"/>
    </source>
</evidence>
<dbReference type="Gene3D" id="2.20.100.10">
    <property type="entry name" value="Thrombospondin type-1 (TSP1) repeat"/>
    <property type="match status" value="2"/>
</dbReference>
<accession>A0A2T7PTH1</accession>
<dbReference type="SUPFAM" id="SSF82895">
    <property type="entry name" value="TSP-1 type 1 repeat"/>
    <property type="match status" value="2"/>
</dbReference>
<feature type="region of interest" description="Disordered" evidence="5">
    <location>
        <begin position="1073"/>
        <end position="1106"/>
    </location>
</feature>
<keyword evidence="3" id="KW-0325">Glycoprotein</keyword>
<dbReference type="GO" id="GO:0005576">
    <property type="term" value="C:extracellular region"/>
    <property type="evidence" value="ECO:0007669"/>
    <property type="project" value="UniProtKB-SubCell"/>
</dbReference>
<dbReference type="EMBL" id="PZQS01000002">
    <property type="protein sequence ID" value="PVD36722.1"/>
    <property type="molecule type" value="Genomic_DNA"/>
</dbReference>
<feature type="binding site" evidence="4">
    <location>
        <position position="772"/>
    </location>
    <ligand>
        <name>Zn(2+)</name>
        <dbReference type="ChEBI" id="CHEBI:29105"/>
        <note>catalytic</note>
    </ligand>
</feature>
<feature type="binding site" evidence="4">
    <location>
        <position position="154"/>
    </location>
    <ligand>
        <name>Zn(2+)</name>
        <dbReference type="ChEBI" id="CHEBI:29105"/>
        <note>catalytic</note>
    </ligand>
</feature>
<feature type="domain" description="Peptidase M12B" evidence="6">
    <location>
        <begin position="630"/>
        <end position="804"/>
    </location>
</feature>
<feature type="binding site" evidence="4">
    <location>
        <position position="768"/>
    </location>
    <ligand>
        <name>Zn(2+)</name>
        <dbReference type="ChEBI" id="CHEBI:29105"/>
        <note>catalytic</note>
    </ligand>
</feature>
<dbReference type="PANTHER" id="PTHR13723">
    <property type="entry name" value="ADAMTS A DISINTEGRIN AND METALLOPROTEASE WITH THROMBOSPONDIN MOTIFS PROTEASE"/>
    <property type="match status" value="1"/>
</dbReference>
<gene>
    <name evidence="7" type="ORF">C0Q70_03708</name>
</gene>
<keyword evidence="4" id="KW-0862">Zinc</keyword>
<dbReference type="SMART" id="SM00209">
    <property type="entry name" value="TSP1"/>
    <property type="match status" value="2"/>
</dbReference>
<dbReference type="GO" id="GO:0006508">
    <property type="term" value="P:proteolysis"/>
    <property type="evidence" value="ECO:0007669"/>
    <property type="project" value="InterPro"/>
</dbReference>
<feature type="binding site" evidence="4">
    <location>
        <position position="158"/>
    </location>
    <ligand>
        <name>Zn(2+)</name>
        <dbReference type="ChEBI" id="CHEBI:29105"/>
        <note>catalytic</note>
    </ligand>
</feature>
<dbReference type="PANTHER" id="PTHR13723:SF305">
    <property type="entry name" value="PROTEIN MADD-4"/>
    <property type="match status" value="1"/>
</dbReference>
<evidence type="ECO:0000313" key="8">
    <source>
        <dbReference type="Proteomes" id="UP000245119"/>
    </source>
</evidence>
<dbReference type="InterPro" id="IPR036383">
    <property type="entry name" value="TSP1_rpt_sf"/>
</dbReference>
<feature type="active site" evidence="4">
    <location>
        <position position="155"/>
    </location>
</feature>
<dbReference type="AlphaFoldDB" id="A0A2T7PTH1"/>
<organism evidence="7 8">
    <name type="scientific">Pomacea canaliculata</name>
    <name type="common">Golden apple snail</name>
    <dbReference type="NCBI Taxonomy" id="400727"/>
    <lineage>
        <taxon>Eukaryota</taxon>
        <taxon>Metazoa</taxon>
        <taxon>Spiralia</taxon>
        <taxon>Lophotrochozoa</taxon>
        <taxon>Mollusca</taxon>
        <taxon>Gastropoda</taxon>
        <taxon>Caenogastropoda</taxon>
        <taxon>Architaenioglossa</taxon>
        <taxon>Ampullarioidea</taxon>
        <taxon>Ampullariidae</taxon>
        <taxon>Pomacea</taxon>
    </lineage>
</organism>
<dbReference type="GO" id="GO:0030198">
    <property type="term" value="P:extracellular matrix organization"/>
    <property type="evidence" value="ECO:0007669"/>
    <property type="project" value="TreeGrafter"/>
</dbReference>
<keyword evidence="8" id="KW-1185">Reference proteome</keyword>
<sequence>MWTIEMMRSVEDKSLMIEVGVYLDRFFLNRVKNNLGLSTLQQLTDLVALKWSGIYALLSNPLVVGWNITIKVVHLELWRESPSWYNESNIHIGGRQNMICKSTTDKPFDHIFLETANTTDGRTVGISWLNNICNPRWRCSAGKGANLNSWIEAHETGHSLGLNHDKTFTSCNPNVTSGFMTMKETVFQRLLRPGPQQDFKVCSKLTCIRKSPFIELKQMTTFLGTPCGKEQMCFNGACVPWVKTVNPNYVRHLVKEGGWGPWSPFSSCNNTCGDAVSVSTRQCNRPTPSVAPFCKGDVIKAHMCPSEKVCSGESSVESELIKQRVSAVCSKVKASAASPHNLTGAGKVYGTSGEVDKCTVTCNLVTGTSPERFLLQDGTPCWGHDNNRDHDSNAFGCNGKSLGDGGGVEKDRCGLDDLLTDGELKGHVTRIARAVDADDYNIATLYGTSLISGAEKVLTKRDVEDHAAHPSTESRNFELRLTSGEQLRMSVQKRSAMSPDVTVVERVFGKEKVSRPQVRDCFFSGGLEGEEGHASLSLCDGQVVSGRYTDRSEPYRPRERDFELHALPQAAATKRRSATEPLRVLVTWSDSKQKMDVTNDVIVPDIPDKSDTEGDNSKEMRMRSVQDKIVVMEIGVYLDRLFLEKINESLGLSTTQQLTDLVTLKWSGVYALLSNPLVVGWNITIKVVHLEIWRESPSWYNETVNNLGGRMDMICRSTTDKPFDHIFLETANTPGSTVGLSWLGTMCNPRWRCSIGKGVNLNSWIEAHETGHSMGLNHDNTFTTCDPNVTSGFMSMKETIFRDCYGPVLDSSLRLTCIQKSPVGKIALMSTFTGTPCGKEQMCLNGACVPWVKTVNPDYVRPLVREGDWGPWSPSSPCDNTCGDGVSVSTRQCNRPTPNVAPFCNGDVLKAQMCPSRQVCSGESSVESELVQQRVKAVCSRVKASGASVYNLTGEGKVHGTSGEVDKCTVTCNLVTGTSSERFLLQDGTPCWGEDNDRDHDSNVRGISWRCVQGRCLAFGCNGKSLGEGGGVEKDRRVPTVLTLTRYNFIKRDVEDHRESVVKVQKLRASSHFRRETTHVTSEAASSMPKPESGGALGERNDNQSPTDQRLLLQWPSEGQVWFRFTVAV</sequence>
<dbReference type="InterPro" id="IPR050439">
    <property type="entry name" value="ADAMTS_ADAMTS-like"/>
</dbReference>
<protein>
    <recommendedName>
        <fullName evidence="6">Peptidase M12B domain-containing protein</fullName>
    </recommendedName>
</protein>
<evidence type="ECO:0000313" key="7">
    <source>
        <dbReference type="EMBL" id="PVD36722.1"/>
    </source>
</evidence>
<name>A0A2T7PTH1_POMCA</name>
<comment type="subcellular location">
    <subcellularLocation>
        <location evidence="1">Secreted</location>
    </subcellularLocation>
</comment>
<feature type="binding site" evidence="4">
    <location>
        <position position="164"/>
    </location>
    <ligand>
        <name>Zn(2+)</name>
        <dbReference type="ChEBI" id="CHEBI:29105"/>
        <note>catalytic</note>
    </ligand>
</feature>
<dbReference type="OrthoDB" id="6040087at2759"/>
<evidence type="ECO:0000256" key="1">
    <source>
        <dbReference type="ARBA" id="ARBA00004613"/>
    </source>
</evidence>
<dbReference type="PROSITE" id="PS50092">
    <property type="entry name" value="TSP1"/>
    <property type="match status" value="2"/>
</dbReference>
<dbReference type="SUPFAM" id="SSF55486">
    <property type="entry name" value="Metalloproteases ('zincins'), catalytic domain"/>
    <property type="match status" value="2"/>
</dbReference>
<dbReference type="Pfam" id="PF13688">
    <property type="entry name" value="Reprolysin_5"/>
    <property type="match status" value="2"/>
</dbReference>
<comment type="caution">
    <text evidence="4">Lacks conserved residue(s) required for the propagation of feature annotation.</text>
</comment>
<comment type="caution">
    <text evidence="7">The sequence shown here is derived from an EMBL/GenBank/DDBJ whole genome shotgun (WGS) entry which is preliminary data.</text>
</comment>
<dbReference type="Pfam" id="PF00090">
    <property type="entry name" value="TSP_1"/>
    <property type="match status" value="2"/>
</dbReference>
<dbReference type="GO" id="GO:0031012">
    <property type="term" value="C:extracellular matrix"/>
    <property type="evidence" value="ECO:0007669"/>
    <property type="project" value="TreeGrafter"/>
</dbReference>
<dbReference type="GO" id="GO:0046872">
    <property type="term" value="F:metal ion binding"/>
    <property type="evidence" value="ECO:0007669"/>
    <property type="project" value="UniProtKB-KW"/>
</dbReference>
<dbReference type="InterPro" id="IPR024079">
    <property type="entry name" value="MetalloPept_cat_dom_sf"/>
</dbReference>
<keyword evidence="4" id="KW-0479">Metal-binding</keyword>
<evidence type="ECO:0000259" key="6">
    <source>
        <dbReference type="PROSITE" id="PS50215"/>
    </source>
</evidence>
<dbReference type="GO" id="GO:0004222">
    <property type="term" value="F:metalloendopeptidase activity"/>
    <property type="evidence" value="ECO:0007669"/>
    <property type="project" value="InterPro"/>
</dbReference>
<evidence type="ECO:0000256" key="2">
    <source>
        <dbReference type="ARBA" id="ARBA00022525"/>
    </source>
</evidence>
<dbReference type="PROSITE" id="PS50215">
    <property type="entry name" value="ADAM_MEPRO"/>
    <property type="match status" value="2"/>
</dbReference>